<dbReference type="GeneID" id="41716868"/>
<dbReference type="AlphaFoldDB" id="A0A510E0B8"/>
<dbReference type="RefSeq" id="WP_149564617.1">
    <property type="nucleotide sequence ID" value="NZ_AP018930.1"/>
</dbReference>
<evidence type="ECO:0000313" key="3">
    <source>
        <dbReference type="Proteomes" id="UP000325030"/>
    </source>
</evidence>
<dbReference type="InterPro" id="IPR026870">
    <property type="entry name" value="Zinc_ribbon_dom"/>
</dbReference>
<accession>A0A510E0B8</accession>
<dbReference type="EMBL" id="AP018930">
    <property type="protein sequence ID" value="BBG25877.1"/>
    <property type="molecule type" value="Genomic_DNA"/>
</dbReference>
<feature type="domain" description="Zinc-ribbon" evidence="1">
    <location>
        <begin position="171"/>
        <end position="193"/>
    </location>
</feature>
<name>A0A510E0B8_9CREN</name>
<protein>
    <recommendedName>
        <fullName evidence="1">Zinc-ribbon domain-containing protein</fullName>
    </recommendedName>
</protein>
<sequence length="193" mass="21095">MGNDFVESMICRPVGMGGKTLWLDVSKPLVMKQLSQDLKMLFRSEGMTVTSTYSPNILVLQIHARGIRGHYYTVKVCQNQGKVLIETGITSARQQLEWASAETGIGVASDELLHNKFLTLLSGAFAGIDVASVLGSYQQESSILQQIQQVITSYGGQPPSAPGHPVQYHRFCPNCGNPLSRPSNFCPNCGHRL</sequence>
<organism evidence="2 3">
    <name type="scientific">Sulfuracidifex tepidarius</name>
    <dbReference type="NCBI Taxonomy" id="1294262"/>
    <lineage>
        <taxon>Archaea</taxon>
        <taxon>Thermoproteota</taxon>
        <taxon>Thermoprotei</taxon>
        <taxon>Sulfolobales</taxon>
        <taxon>Sulfolobaceae</taxon>
        <taxon>Sulfuracidifex</taxon>
    </lineage>
</organism>
<reference evidence="3" key="1">
    <citation type="submission" date="2018-09" db="EMBL/GenBank/DDBJ databases">
        <title>Complete Genome Sequencing of Sulfolobus sp. JCM 16834.</title>
        <authorList>
            <person name="Kato S."/>
            <person name="Itoh T."/>
            <person name="Ohkuma M."/>
        </authorList>
    </citation>
    <scope>NUCLEOTIDE SEQUENCE [LARGE SCALE GENOMIC DNA]</scope>
    <source>
        <strain evidence="3">IC-007</strain>
    </source>
</reference>
<gene>
    <name evidence="2" type="ORF">IC007_0382</name>
</gene>
<proteinExistence type="predicted"/>
<dbReference type="Proteomes" id="UP000325030">
    <property type="component" value="Chromosome"/>
</dbReference>
<dbReference type="Pfam" id="PF13240">
    <property type="entry name" value="Zn_Ribbon_1"/>
    <property type="match status" value="1"/>
</dbReference>
<evidence type="ECO:0000259" key="1">
    <source>
        <dbReference type="Pfam" id="PF13240"/>
    </source>
</evidence>
<evidence type="ECO:0000313" key="2">
    <source>
        <dbReference type="EMBL" id="BBG25877.1"/>
    </source>
</evidence>